<keyword evidence="3" id="KW-0808">Transferase</keyword>
<dbReference type="InterPro" id="IPR005467">
    <property type="entry name" value="His_kinase_dom"/>
</dbReference>
<keyword evidence="4" id="KW-1185">Reference proteome</keyword>
<reference evidence="3 4" key="1">
    <citation type="submission" date="2019-04" db="EMBL/GenBank/DDBJ databases">
        <authorList>
            <person name="Van Vliet M D."/>
        </authorList>
    </citation>
    <scope>NUCLEOTIDE SEQUENCE [LARGE SCALE GENOMIC DNA]</scope>
    <source>
        <strain evidence="3 4">F21</strain>
    </source>
</reference>
<dbReference type="Pfam" id="PF02518">
    <property type="entry name" value="HATPase_c"/>
    <property type="match status" value="1"/>
</dbReference>
<dbReference type="Proteomes" id="UP000346198">
    <property type="component" value="Unassembled WGS sequence"/>
</dbReference>
<evidence type="ECO:0000259" key="2">
    <source>
        <dbReference type="PROSITE" id="PS50109"/>
    </source>
</evidence>
<organism evidence="3 4">
    <name type="scientific">Pontiella sulfatireligans</name>
    <dbReference type="NCBI Taxonomy" id="2750658"/>
    <lineage>
        <taxon>Bacteria</taxon>
        <taxon>Pseudomonadati</taxon>
        <taxon>Kiritimatiellota</taxon>
        <taxon>Kiritimatiellia</taxon>
        <taxon>Kiritimatiellales</taxon>
        <taxon>Pontiellaceae</taxon>
        <taxon>Pontiella</taxon>
    </lineage>
</organism>
<dbReference type="GO" id="GO:0000155">
    <property type="term" value="F:phosphorelay sensor kinase activity"/>
    <property type="evidence" value="ECO:0007669"/>
    <property type="project" value="TreeGrafter"/>
</dbReference>
<dbReference type="EMBL" id="CAAHFH010000001">
    <property type="protein sequence ID" value="VGO20285.1"/>
    <property type="molecule type" value="Genomic_DNA"/>
</dbReference>
<dbReference type="AlphaFoldDB" id="A0A6C2UJ85"/>
<dbReference type="Gene3D" id="3.30.565.10">
    <property type="entry name" value="Histidine kinase-like ATPase, C-terminal domain"/>
    <property type="match status" value="1"/>
</dbReference>
<protein>
    <submittedName>
        <fullName evidence="3">Sensor kinase CckA</fullName>
    </submittedName>
</protein>
<dbReference type="PANTHER" id="PTHR43547:SF2">
    <property type="entry name" value="HYBRID SIGNAL TRANSDUCTION HISTIDINE KINASE C"/>
    <property type="match status" value="1"/>
</dbReference>
<dbReference type="Gene3D" id="3.30.450.20">
    <property type="entry name" value="PAS domain"/>
    <property type="match status" value="1"/>
</dbReference>
<dbReference type="InterPro" id="IPR036890">
    <property type="entry name" value="HATPase_C_sf"/>
</dbReference>
<dbReference type="InterPro" id="IPR003594">
    <property type="entry name" value="HATPase_dom"/>
</dbReference>
<keyword evidence="1" id="KW-0597">Phosphoprotein</keyword>
<dbReference type="SUPFAM" id="SSF55874">
    <property type="entry name" value="ATPase domain of HSP90 chaperone/DNA topoisomerase II/histidine kinase"/>
    <property type="match status" value="1"/>
</dbReference>
<evidence type="ECO:0000313" key="4">
    <source>
        <dbReference type="Proteomes" id="UP000346198"/>
    </source>
</evidence>
<gene>
    <name evidence="3" type="primary">cckA_2</name>
    <name evidence="3" type="ORF">SCARR_02346</name>
</gene>
<proteinExistence type="predicted"/>
<accession>A0A6C2UJ85</accession>
<name>A0A6C2UJ85_9BACT</name>
<dbReference type="PANTHER" id="PTHR43547">
    <property type="entry name" value="TWO-COMPONENT HISTIDINE KINASE"/>
    <property type="match status" value="1"/>
</dbReference>
<evidence type="ECO:0000256" key="1">
    <source>
        <dbReference type="ARBA" id="ARBA00022553"/>
    </source>
</evidence>
<sequence>MNTFFASAERATEEALEEAVKVSSLNPVIGGLMKSVSGLVAILNPQRQIISVNDAALEALGIADLESVVGLRPGQAIQCIHANEAPNGCGTTPYCATCGAAIAMACAIEHEKPEERICAATVERNGKRDDCCFKVQAIPVYFDGLRFILLFMQDITDHQAWSELEASFFHDLNNTLSGLMGTSELHLQDLPGNEDARTIRDMLHHLSKDIELHQMLLLANDSTYRPVYERIRLDHLLEQLQFNLNANERLAGKRLDIVPPDPGKVLVTDLSLLRRMLLNMFINAFEGTDPGGTVRFWVEPSKESDAFCVWNRQVIPPEIQPRIFQRHFSTKSGTGRGLGTYSMKLFAETVLGGSITFNSTAADGTVFRLLLPQGKISASDV</sequence>
<dbReference type="PROSITE" id="PS50109">
    <property type="entry name" value="HIS_KIN"/>
    <property type="match status" value="1"/>
</dbReference>
<feature type="domain" description="Histidine kinase" evidence="2">
    <location>
        <begin position="167"/>
        <end position="375"/>
    </location>
</feature>
<dbReference type="SMART" id="SM00387">
    <property type="entry name" value="HATPase_c"/>
    <property type="match status" value="1"/>
</dbReference>
<keyword evidence="3" id="KW-0418">Kinase</keyword>
<dbReference type="RefSeq" id="WP_136061718.1">
    <property type="nucleotide sequence ID" value="NZ_CAAHFH010000001.1"/>
</dbReference>
<evidence type="ECO:0000313" key="3">
    <source>
        <dbReference type="EMBL" id="VGO20285.1"/>
    </source>
</evidence>